<sequence>MRCHHKTPTMEELLHKLSGAKFFSKLDAKKKNGYWSVKLDRESQLLTTFNSPFGRYCFRRMPFDLVMSQNIFQQRMDMIIEKCTGALASIDDVIIHGKTKEEHDLNLRNLMETARTAGLTFNSSTCAIDQEQVKFFGAIFDRNGIHPDPQKVEEIKSLPSPINITELQKVLGIITYMAPFIPRLSDLTASLRELLRKDTMFGAIATRSHCKK</sequence>
<dbReference type="OrthoDB" id="6142245at2759"/>
<reference evidence="2" key="1">
    <citation type="submission" date="2021-01" db="EMBL/GenBank/DDBJ databases">
        <authorList>
            <person name="Li R."/>
            <person name="Bekaert M."/>
        </authorList>
    </citation>
    <scope>NUCLEOTIDE SEQUENCE</scope>
    <source>
        <strain evidence="2">Farmed</strain>
    </source>
</reference>
<dbReference type="PANTHER" id="PTHR37984:SF7">
    <property type="entry name" value="INTEGRASE CATALYTIC DOMAIN-CONTAINING PROTEIN"/>
    <property type="match status" value="1"/>
</dbReference>
<dbReference type="Gene3D" id="3.10.10.10">
    <property type="entry name" value="HIV Type 1 Reverse Transcriptase, subunit A, domain 1"/>
    <property type="match status" value="1"/>
</dbReference>
<name>A0A812C8R7_ACAPH</name>
<proteinExistence type="predicted"/>
<protein>
    <recommendedName>
        <fullName evidence="1">Reverse transcriptase domain-containing protein</fullName>
    </recommendedName>
</protein>
<dbReference type="SUPFAM" id="SSF56672">
    <property type="entry name" value="DNA/RNA polymerases"/>
    <property type="match status" value="1"/>
</dbReference>
<dbReference type="PANTHER" id="PTHR37984">
    <property type="entry name" value="PROTEIN CBG26694"/>
    <property type="match status" value="1"/>
</dbReference>
<keyword evidence="3" id="KW-1185">Reference proteome</keyword>
<dbReference type="InterPro" id="IPR043128">
    <property type="entry name" value="Rev_trsase/Diguanyl_cyclase"/>
</dbReference>
<dbReference type="InterPro" id="IPR000477">
    <property type="entry name" value="RT_dom"/>
</dbReference>
<dbReference type="Proteomes" id="UP000597762">
    <property type="component" value="Unassembled WGS sequence"/>
</dbReference>
<evidence type="ECO:0000313" key="2">
    <source>
        <dbReference type="EMBL" id="CAE1255836.1"/>
    </source>
</evidence>
<dbReference type="Pfam" id="PF00078">
    <property type="entry name" value="RVT_1"/>
    <property type="match status" value="1"/>
</dbReference>
<dbReference type="EMBL" id="CAHIKZ030001196">
    <property type="protein sequence ID" value="CAE1255836.1"/>
    <property type="molecule type" value="Genomic_DNA"/>
</dbReference>
<organism evidence="2 3">
    <name type="scientific">Acanthosepion pharaonis</name>
    <name type="common">Pharaoh cuttlefish</name>
    <name type="synonym">Sepia pharaonis</name>
    <dbReference type="NCBI Taxonomy" id="158019"/>
    <lineage>
        <taxon>Eukaryota</taxon>
        <taxon>Metazoa</taxon>
        <taxon>Spiralia</taxon>
        <taxon>Lophotrochozoa</taxon>
        <taxon>Mollusca</taxon>
        <taxon>Cephalopoda</taxon>
        <taxon>Coleoidea</taxon>
        <taxon>Decapodiformes</taxon>
        <taxon>Sepiida</taxon>
        <taxon>Sepiina</taxon>
        <taxon>Sepiidae</taxon>
        <taxon>Acanthosepion</taxon>
    </lineage>
</organism>
<dbReference type="Gene3D" id="3.30.70.270">
    <property type="match status" value="2"/>
</dbReference>
<evidence type="ECO:0000313" key="3">
    <source>
        <dbReference type="Proteomes" id="UP000597762"/>
    </source>
</evidence>
<evidence type="ECO:0000259" key="1">
    <source>
        <dbReference type="Pfam" id="PF00078"/>
    </source>
</evidence>
<dbReference type="InterPro" id="IPR043502">
    <property type="entry name" value="DNA/RNA_pol_sf"/>
</dbReference>
<comment type="caution">
    <text evidence="2">The sequence shown here is derived from an EMBL/GenBank/DDBJ whole genome shotgun (WGS) entry which is preliminary data.</text>
</comment>
<accession>A0A812C8R7</accession>
<dbReference type="CDD" id="cd01647">
    <property type="entry name" value="RT_LTR"/>
    <property type="match status" value="1"/>
</dbReference>
<gene>
    <name evidence="2" type="ORF">SPHA_29836</name>
</gene>
<feature type="domain" description="Reverse transcriptase" evidence="1">
    <location>
        <begin position="9"/>
        <end position="139"/>
    </location>
</feature>
<dbReference type="InterPro" id="IPR050951">
    <property type="entry name" value="Retrovirus_Pol_polyprotein"/>
</dbReference>
<dbReference type="AlphaFoldDB" id="A0A812C8R7"/>